<proteinExistence type="predicted"/>
<dbReference type="Proteomes" id="UP000837857">
    <property type="component" value="Chromosome 16"/>
</dbReference>
<protein>
    <submittedName>
        <fullName evidence="1">Uncharacterized protein</fullName>
    </submittedName>
</protein>
<accession>A0ABN8I0M4</accession>
<evidence type="ECO:0000313" key="2">
    <source>
        <dbReference type="Proteomes" id="UP000837857"/>
    </source>
</evidence>
<keyword evidence="2" id="KW-1185">Reference proteome</keyword>
<gene>
    <name evidence="1" type="ORF">IPOD504_LOCUS5122</name>
</gene>
<organism evidence="1 2">
    <name type="scientific">Iphiclides podalirius</name>
    <name type="common">scarce swallowtail</name>
    <dbReference type="NCBI Taxonomy" id="110791"/>
    <lineage>
        <taxon>Eukaryota</taxon>
        <taxon>Metazoa</taxon>
        <taxon>Ecdysozoa</taxon>
        <taxon>Arthropoda</taxon>
        <taxon>Hexapoda</taxon>
        <taxon>Insecta</taxon>
        <taxon>Pterygota</taxon>
        <taxon>Neoptera</taxon>
        <taxon>Endopterygota</taxon>
        <taxon>Lepidoptera</taxon>
        <taxon>Glossata</taxon>
        <taxon>Ditrysia</taxon>
        <taxon>Papilionoidea</taxon>
        <taxon>Papilionidae</taxon>
        <taxon>Papilioninae</taxon>
        <taxon>Iphiclides</taxon>
    </lineage>
</organism>
<dbReference type="EMBL" id="OW152828">
    <property type="protein sequence ID" value="CAH2045543.1"/>
    <property type="molecule type" value="Genomic_DNA"/>
</dbReference>
<reference evidence="1" key="1">
    <citation type="submission" date="2022-03" db="EMBL/GenBank/DDBJ databases">
        <authorList>
            <person name="Martin H S."/>
        </authorList>
    </citation>
    <scope>NUCLEOTIDE SEQUENCE</scope>
</reference>
<sequence length="123" mass="13510">MEQVKNQVQNSNGYRCVAGYACGAWRTYAHALAPMDAILSCHGRCFQAVDEIQEHTCGMARGNVPTAEGCAGAGFRRVREWGFAVPACALPVRRLDAKPDARDSSTALSPFNDLPMTHRDRFH</sequence>
<evidence type="ECO:0000313" key="1">
    <source>
        <dbReference type="EMBL" id="CAH2045543.1"/>
    </source>
</evidence>
<feature type="non-terminal residue" evidence="1">
    <location>
        <position position="123"/>
    </location>
</feature>
<name>A0ABN8I0M4_9NEOP</name>